<feature type="compositionally biased region" description="Basic and acidic residues" evidence="9">
    <location>
        <begin position="710"/>
        <end position="719"/>
    </location>
</feature>
<dbReference type="EMBL" id="OV651813">
    <property type="protein sequence ID" value="CAH1099019.1"/>
    <property type="molecule type" value="Genomic_DNA"/>
</dbReference>
<dbReference type="InterPro" id="IPR036875">
    <property type="entry name" value="Znf_CCHC_sf"/>
</dbReference>
<evidence type="ECO:0000313" key="12">
    <source>
        <dbReference type="Proteomes" id="UP001153636"/>
    </source>
</evidence>
<accession>A0A9P0G256</accession>
<feature type="compositionally biased region" description="Basic and acidic residues" evidence="9">
    <location>
        <begin position="509"/>
        <end position="519"/>
    </location>
</feature>
<dbReference type="SUPFAM" id="SSF57756">
    <property type="entry name" value="Retrovirus zinc finger-like domains"/>
    <property type="match status" value="1"/>
</dbReference>
<sequence>MIERMSLSHVNYSYFLSQLPLDETEDLDLEDIEARLYSQVYHGSAESEETADNTIFDESSTNCKKKYRYFDQKLNKSDPVLTQVVTLNEQQRENTDNVKESSYNFVQENTYNINNPLSMETISSPSNTATISTTGSQDLTYNITVNQYSLPLINPNDLSPADQNNINSLLTFLPTALDNPKVGQRKKRSRKKKNTNIKRVLKDLTKSTRTLRSTVTVYVSDSDSDDCVVLDNMNNSQQEINTKFPRKYNESEGGTLPEPDDDIIFVPPPPVEIINVEIDENEKSDLKECVLEKKSLDGPNYNPEEGTELIETPESTFSNDFLDNSNLDTNNANFNFSLHGSEFRSGPSEVIKSRKPTEYCETESSCSTNDQQSRVFSNTVKTIVFDEVEFPREDIFSDKNLESFSSFITPKRSCPDKPNSLVSKSTVPLIENDEDYISSGTSSSESDYESNVNSKSNNLPSLSPMVPNDNLKNAPKKSAQNFLKPFTKKAAIEEKEASNIMKKPGLPKNSKEKKDLENLRKKRYLNNDEMPNENLDEENTDVIYDQLGENCQSSTPNLKSKKKKKRVNSLLISHESENIPEVDHISTTQESTANDSSIICISDTSVLDKTKKKKKNRDVTSEKDPTAEAEVPTETGLNEDDSLQLLHSDDVEDGCNSEKSKKKKKKRGENSEIIINNQESAIASFVKDVEITMDLSHNLEPKKKKKKKLKDGIDYENKKGKERKNRRKRKKIEFEENTSHVIDGTSESQEAYDTPQSNSDSDNVQINAKKSPSNSVILIENETNSPNDCIVVDSDDSSDVELVLSTDTELDFEVLDDIDDDLSLNCSTSKHHMEQVNVSNEEVDRVIKHARVSLEDGDQFDVETIQNQQSNDPDKWKISYRDRGLLFNSKSNRGPRCNRCRHFGHIGIRCPEKPHPQPCTLCGRPDHQEPRCPNQRCLQCGNPGVYSTTYCIQCFKFRNSLCMLCRMPGHIQKFCPDLWRRYHLTNDGPIVASTAQPISRNEQWCSGCAKRGHLEHECDYYNRQFPPTTPFIMNYNDVLNLRKTPEKSNVFQPMVNSPPIANQQIVNPPTVNMAPMGNAAVSNPPLVNPPLVNPPLVNLPMVTPQMVNTVLNFVPPQGSNVPNLQTELGRKVIPHSSTHNMTIQVSNTPTPNDIVLQMMLNFNNPINNSNDQPNIHSNEVFQNNQTNNQNITQNQFNNQPNQFRQPASQRHNIDLNDEEQIKNYIMNMPNKDIYDFIRDEMDYMKNSNIDPRVLKRKLIKYDRIDLSQKTLPPNLVRERNFWWKILNMVILGVNKHKDGRLHLIHLNRYLDRGKKLKLDFHKRRSLLSSYLYIFGNQKRPNVDYYKIIRTITRQYSCNSN</sequence>
<feature type="domain" description="CCHC-type" evidence="10">
    <location>
        <begin position="961"/>
        <end position="977"/>
    </location>
</feature>
<dbReference type="GO" id="GO:0003723">
    <property type="term" value="F:RNA binding"/>
    <property type="evidence" value="ECO:0007669"/>
    <property type="project" value="TreeGrafter"/>
</dbReference>
<protein>
    <recommendedName>
        <fullName evidence="7">Zinc finger CCHC domain-containing protein 7</fullName>
    </recommendedName>
    <alternativeName>
        <fullName evidence="8">TRAMP-like complex RNA-binding factor ZCCHC7</fullName>
    </alternativeName>
</protein>
<feature type="compositionally biased region" description="Basic and acidic residues" evidence="9">
    <location>
        <begin position="617"/>
        <end position="626"/>
    </location>
</feature>
<dbReference type="GO" id="GO:0071037">
    <property type="term" value="P:nuclear polyadenylation-dependent snRNA catabolic process"/>
    <property type="evidence" value="ECO:0007669"/>
    <property type="project" value="TreeGrafter"/>
</dbReference>
<dbReference type="InterPro" id="IPR001878">
    <property type="entry name" value="Znf_CCHC"/>
</dbReference>
<dbReference type="PANTHER" id="PTHR46543:SF1">
    <property type="entry name" value="ZINC FINGER CCHC DOMAIN-CONTAINING PROTEIN 7"/>
    <property type="match status" value="1"/>
</dbReference>
<keyword evidence="5" id="KW-0862">Zinc</keyword>
<reference evidence="11" key="1">
    <citation type="submission" date="2022-01" db="EMBL/GenBank/DDBJ databases">
        <authorList>
            <person name="King R."/>
        </authorList>
    </citation>
    <scope>NUCLEOTIDE SEQUENCE</scope>
</reference>
<feature type="compositionally biased region" description="Basic residues" evidence="9">
    <location>
        <begin position="720"/>
        <end position="731"/>
    </location>
</feature>
<keyword evidence="3" id="KW-0677">Repeat</keyword>
<name>A0A9P0G256_9CUCU</name>
<feature type="region of interest" description="Disordered" evidence="9">
    <location>
        <begin position="700"/>
        <end position="772"/>
    </location>
</feature>
<evidence type="ECO:0000259" key="10">
    <source>
        <dbReference type="SMART" id="SM00343"/>
    </source>
</evidence>
<proteinExistence type="predicted"/>
<dbReference type="PANTHER" id="PTHR46543">
    <property type="entry name" value="ZINC FINGER CCHC DOMAIN-CONTAINING PROTEIN 7"/>
    <property type="match status" value="1"/>
</dbReference>
<feature type="compositionally biased region" description="Polar residues" evidence="9">
    <location>
        <begin position="549"/>
        <end position="558"/>
    </location>
</feature>
<feature type="region of interest" description="Disordered" evidence="9">
    <location>
        <begin position="494"/>
        <end position="535"/>
    </location>
</feature>
<feature type="domain" description="CCHC-type" evidence="10">
    <location>
        <begin position="918"/>
        <end position="934"/>
    </location>
</feature>
<feature type="region of interest" description="Disordered" evidence="9">
    <location>
        <begin position="549"/>
        <end position="677"/>
    </location>
</feature>
<keyword evidence="6" id="KW-0539">Nucleus</keyword>
<keyword evidence="12" id="KW-1185">Reference proteome</keyword>
<dbReference type="GO" id="GO:0071031">
    <property type="term" value="P:nuclear mRNA surveillance of mRNA 3'-end processing"/>
    <property type="evidence" value="ECO:0007669"/>
    <property type="project" value="TreeGrafter"/>
</dbReference>
<feature type="domain" description="CCHC-type" evidence="10">
    <location>
        <begin position="1004"/>
        <end position="1020"/>
    </location>
</feature>
<evidence type="ECO:0000256" key="9">
    <source>
        <dbReference type="SAM" id="MobiDB-lite"/>
    </source>
</evidence>
<evidence type="ECO:0000256" key="4">
    <source>
        <dbReference type="ARBA" id="ARBA00022771"/>
    </source>
</evidence>
<dbReference type="GO" id="GO:0071035">
    <property type="term" value="P:nuclear polyadenylation-dependent rRNA catabolic process"/>
    <property type="evidence" value="ECO:0007669"/>
    <property type="project" value="TreeGrafter"/>
</dbReference>
<organism evidence="11 12">
    <name type="scientific">Psylliodes chrysocephalus</name>
    <dbReference type="NCBI Taxonomy" id="3402493"/>
    <lineage>
        <taxon>Eukaryota</taxon>
        <taxon>Metazoa</taxon>
        <taxon>Ecdysozoa</taxon>
        <taxon>Arthropoda</taxon>
        <taxon>Hexapoda</taxon>
        <taxon>Insecta</taxon>
        <taxon>Pterygota</taxon>
        <taxon>Neoptera</taxon>
        <taxon>Endopterygota</taxon>
        <taxon>Coleoptera</taxon>
        <taxon>Polyphaga</taxon>
        <taxon>Cucujiformia</taxon>
        <taxon>Chrysomeloidea</taxon>
        <taxon>Chrysomelidae</taxon>
        <taxon>Galerucinae</taxon>
        <taxon>Alticini</taxon>
        <taxon>Psylliodes</taxon>
    </lineage>
</organism>
<evidence type="ECO:0000313" key="11">
    <source>
        <dbReference type="EMBL" id="CAH1099019.1"/>
    </source>
</evidence>
<feature type="domain" description="CCHC-type" evidence="10">
    <location>
        <begin position="896"/>
        <end position="912"/>
    </location>
</feature>
<keyword evidence="4" id="KW-0863">Zinc-finger</keyword>
<evidence type="ECO:0000256" key="5">
    <source>
        <dbReference type="ARBA" id="ARBA00022833"/>
    </source>
</evidence>
<dbReference type="OrthoDB" id="7608935at2759"/>
<feature type="compositionally biased region" description="Low complexity" evidence="9">
    <location>
        <begin position="437"/>
        <end position="464"/>
    </location>
</feature>
<dbReference type="GO" id="GO:0071038">
    <property type="term" value="P:TRAMP-dependent tRNA surveillance pathway"/>
    <property type="evidence" value="ECO:0007669"/>
    <property type="project" value="TreeGrafter"/>
</dbReference>
<evidence type="ECO:0000256" key="7">
    <source>
        <dbReference type="ARBA" id="ARBA00041190"/>
    </source>
</evidence>
<evidence type="ECO:0000256" key="6">
    <source>
        <dbReference type="ARBA" id="ARBA00023242"/>
    </source>
</evidence>
<feature type="compositionally biased region" description="Basic and acidic residues" evidence="9">
    <location>
        <begin position="574"/>
        <end position="584"/>
    </location>
</feature>
<comment type="subcellular location">
    <subcellularLocation>
        <location evidence="1">Nucleus</location>
    </subcellularLocation>
</comment>
<feature type="region of interest" description="Disordered" evidence="9">
    <location>
        <begin position="433"/>
        <end position="470"/>
    </location>
</feature>
<dbReference type="GO" id="GO:0071039">
    <property type="term" value="P:nuclear polyadenylation-dependent CUT catabolic process"/>
    <property type="evidence" value="ECO:0007669"/>
    <property type="project" value="TreeGrafter"/>
</dbReference>
<gene>
    <name evidence="11" type="ORF">PSYICH_LOCUS1239</name>
</gene>
<keyword evidence="2" id="KW-0479">Metal-binding</keyword>
<evidence type="ECO:0000256" key="2">
    <source>
        <dbReference type="ARBA" id="ARBA00022723"/>
    </source>
</evidence>
<dbReference type="Gene3D" id="4.10.60.10">
    <property type="entry name" value="Zinc finger, CCHC-type"/>
    <property type="match status" value="2"/>
</dbReference>
<dbReference type="GO" id="GO:0031499">
    <property type="term" value="C:TRAMP complex"/>
    <property type="evidence" value="ECO:0007669"/>
    <property type="project" value="TreeGrafter"/>
</dbReference>
<dbReference type="Proteomes" id="UP001153636">
    <property type="component" value="Chromosome 1"/>
</dbReference>
<evidence type="ECO:0000256" key="8">
    <source>
        <dbReference type="ARBA" id="ARBA00043023"/>
    </source>
</evidence>
<evidence type="ECO:0000256" key="3">
    <source>
        <dbReference type="ARBA" id="ARBA00022737"/>
    </source>
</evidence>
<feature type="compositionally biased region" description="Polar residues" evidence="9">
    <location>
        <begin position="585"/>
        <end position="607"/>
    </location>
</feature>
<feature type="compositionally biased region" description="Polar residues" evidence="9">
    <location>
        <begin position="745"/>
        <end position="772"/>
    </location>
</feature>
<dbReference type="GO" id="GO:0071036">
    <property type="term" value="P:nuclear polyadenylation-dependent snoRNA catabolic process"/>
    <property type="evidence" value="ECO:0007669"/>
    <property type="project" value="TreeGrafter"/>
</dbReference>
<evidence type="ECO:0000256" key="1">
    <source>
        <dbReference type="ARBA" id="ARBA00004123"/>
    </source>
</evidence>
<dbReference type="SMART" id="SM00343">
    <property type="entry name" value="ZnF_C2HC"/>
    <property type="match status" value="4"/>
</dbReference>
<dbReference type="GO" id="GO:0008270">
    <property type="term" value="F:zinc ion binding"/>
    <property type="evidence" value="ECO:0007669"/>
    <property type="project" value="UniProtKB-KW"/>
</dbReference>
<dbReference type="InterPro" id="IPR051644">
    <property type="entry name" value="TRAMP_AT-DNA-binding"/>
</dbReference>